<protein>
    <recommendedName>
        <fullName evidence="1">4Fe-4S Wbl-type domain-containing protein</fullName>
    </recommendedName>
</protein>
<reference evidence="2 3" key="1">
    <citation type="submission" date="2019-07" db="EMBL/GenBank/DDBJ databases">
        <title>New species of Amycolatopsis and Streptomyces.</title>
        <authorList>
            <person name="Duangmal K."/>
            <person name="Teo W.F.A."/>
            <person name="Lipun K."/>
        </authorList>
    </citation>
    <scope>NUCLEOTIDE SEQUENCE [LARGE SCALE GENOMIC DNA]</scope>
    <source>
        <strain evidence="2 3">NBRC 106415</strain>
    </source>
</reference>
<name>A0A5N8XKB2_9ACTN</name>
<dbReference type="Proteomes" id="UP000400924">
    <property type="component" value="Unassembled WGS sequence"/>
</dbReference>
<dbReference type="OrthoDB" id="4326061at2"/>
<comment type="caution">
    <text evidence="2">The sequence shown here is derived from an EMBL/GenBank/DDBJ whole genome shotgun (WGS) entry which is preliminary data.</text>
</comment>
<keyword evidence="3" id="KW-1185">Reference proteome</keyword>
<dbReference type="EMBL" id="VJZC01000172">
    <property type="protein sequence ID" value="MPY59902.1"/>
    <property type="molecule type" value="Genomic_DNA"/>
</dbReference>
<gene>
    <name evidence="2" type="ORF">FNH08_22855</name>
</gene>
<proteinExistence type="predicted"/>
<sequence length="112" mass="12609">MSHQRDLPMPPLTGDEPCTTTYGFFLDNYDQHSGDVVAASTMCRRCPLVRACFIWALANPTLSTDGIWGATTPWQRKQLRKELRHRLGSQSMKRALRSEYARAVAALPRSTA</sequence>
<dbReference type="RefSeq" id="WP_152773360.1">
    <property type="nucleotide sequence ID" value="NZ_VJZC01000172.1"/>
</dbReference>
<dbReference type="InterPro" id="IPR034768">
    <property type="entry name" value="4FE4S_WBL"/>
</dbReference>
<feature type="domain" description="4Fe-4S Wbl-type" evidence="1">
    <location>
        <begin position="17"/>
        <end position="78"/>
    </location>
</feature>
<dbReference type="AlphaFoldDB" id="A0A5N8XKB2"/>
<dbReference type="Pfam" id="PF02467">
    <property type="entry name" value="Whib"/>
    <property type="match status" value="1"/>
</dbReference>
<evidence type="ECO:0000259" key="1">
    <source>
        <dbReference type="PROSITE" id="PS51674"/>
    </source>
</evidence>
<evidence type="ECO:0000313" key="2">
    <source>
        <dbReference type="EMBL" id="MPY59902.1"/>
    </source>
</evidence>
<organism evidence="2 3">
    <name type="scientific">Streptomyces spongiae</name>
    <dbReference type="NCBI Taxonomy" id="565072"/>
    <lineage>
        <taxon>Bacteria</taxon>
        <taxon>Bacillati</taxon>
        <taxon>Actinomycetota</taxon>
        <taxon>Actinomycetes</taxon>
        <taxon>Kitasatosporales</taxon>
        <taxon>Streptomycetaceae</taxon>
        <taxon>Streptomyces</taxon>
    </lineage>
</organism>
<accession>A0A5N8XKB2</accession>
<dbReference type="PROSITE" id="PS51674">
    <property type="entry name" value="4FE4S_WBL"/>
    <property type="match status" value="1"/>
</dbReference>
<evidence type="ECO:0000313" key="3">
    <source>
        <dbReference type="Proteomes" id="UP000400924"/>
    </source>
</evidence>